<organism evidence="3 4">
    <name type="scientific">Fusarium mundagurra</name>
    <dbReference type="NCBI Taxonomy" id="1567541"/>
    <lineage>
        <taxon>Eukaryota</taxon>
        <taxon>Fungi</taxon>
        <taxon>Dikarya</taxon>
        <taxon>Ascomycota</taxon>
        <taxon>Pezizomycotina</taxon>
        <taxon>Sordariomycetes</taxon>
        <taxon>Hypocreomycetidae</taxon>
        <taxon>Hypocreales</taxon>
        <taxon>Nectriaceae</taxon>
        <taxon>Fusarium</taxon>
        <taxon>Fusarium fujikuroi species complex</taxon>
    </lineage>
</organism>
<dbReference type="OrthoDB" id="5426765at2759"/>
<reference evidence="3 4" key="1">
    <citation type="submission" date="2020-05" db="EMBL/GenBank/DDBJ databases">
        <title>Identification and distribution of gene clusters putatively required for synthesis of sphingolipid metabolism inhibitors in phylogenetically diverse species of the filamentous fungus Fusarium.</title>
        <authorList>
            <person name="Kim H.-S."/>
            <person name="Busman M."/>
            <person name="Brown D.W."/>
            <person name="Divon H."/>
            <person name="Uhlig S."/>
            <person name="Proctor R.H."/>
        </authorList>
    </citation>
    <scope>NUCLEOTIDE SEQUENCE [LARGE SCALE GENOMIC DNA]</scope>
    <source>
        <strain evidence="3 4">NRRL 66235</strain>
    </source>
</reference>
<accession>A0A8H5Y3K8</accession>
<comment type="caution">
    <text evidence="3">The sequence shown here is derived from an EMBL/GenBank/DDBJ whole genome shotgun (WGS) entry which is preliminary data.</text>
</comment>
<evidence type="ECO:0000313" key="3">
    <source>
        <dbReference type="EMBL" id="KAF5704140.1"/>
    </source>
</evidence>
<sequence length="159" mass="18441">MSPFRDSNPRPKGNKAESYPNPDKMDVDGWWSTIPLSPSSPRTMPLFTRYSKFCRLRYLLCFIWISSVFIITAISAISTTDIIEMLAWKHRDDFVLSLHFRLSHVFLQGYFKIVQWTASTKNVQEVNYWGDMGWFISLCIVPCIVICGVGRLFNCLSKK</sequence>
<evidence type="ECO:0008006" key="5">
    <source>
        <dbReference type="Google" id="ProtNLM"/>
    </source>
</evidence>
<proteinExistence type="predicted"/>
<dbReference type="Proteomes" id="UP000544331">
    <property type="component" value="Unassembled WGS sequence"/>
</dbReference>
<evidence type="ECO:0000256" key="2">
    <source>
        <dbReference type="SAM" id="Phobius"/>
    </source>
</evidence>
<evidence type="ECO:0000313" key="4">
    <source>
        <dbReference type="Proteomes" id="UP000544331"/>
    </source>
</evidence>
<keyword evidence="4" id="KW-1185">Reference proteome</keyword>
<protein>
    <recommendedName>
        <fullName evidence="5">Transmembrane protein</fullName>
    </recommendedName>
</protein>
<feature type="transmembrane region" description="Helical" evidence="2">
    <location>
        <begin position="58"/>
        <end position="78"/>
    </location>
</feature>
<feature type="transmembrane region" description="Helical" evidence="2">
    <location>
        <begin position="132"/>
        <end position="153"/>
    </location>
</feature>
<dbReference type="AlphaFoldDB" id="A0A8H5Y3K8"/>
<keyword evidence="2" id="KW-0812">Transmembrane</keyword>
<evidence type="ECO:0000256" key="1">
    <source>
        <dbReference type="SAM" id="MobiDB-lite"/>
    </source>
</evidence>
<dbReference type="EMBL" id="JAAOAN010000525">
    <property type="protein sequence ID" value="KAF5704140.1"/>
    <property type="molecule type" value="Genomic_DNA"/>
</dbReference>
<name>A0A8H5Y3K8_9HYPO</name>
<feature type="region of interest" description="Disordered" evidence="1">
    <location>
        <begin position="1"/>
        <end position="21"/>
    </location>
</feature>
<keyword evidence="2" id="KW-1133">Transmembrane helix</keyword>
<gene>
    <name evidence="3" type="ORF">FMUND_12683</name>
</gene>
<keyword evidence="2" id="KW-0472">Membrane</keyword>